<name>A0A0E9R3E9_ANGAN</name>
<proteinExistence type="predicted"/>
<dbReference type="AlphaFoldDB" id="A0A0E9R3E9"/>
<organism evidence="1">
    <name type="scientific">Anguilla anguilla</name>
    <name type="common">European freshwater eel</name>
    <name type="synonym">Muraena anguilla</name>
    <dbReference type="NCBI Taxonomy" id="7936"/>
    <lineage>
        <taxon>Eukaryota</taxon>
        <taxon>Metazoa</taxon>
        <taxon>Chordata</taxon>
        <taxon>Craniata</taxon>
        <taxon>Vertebrata</taxon>
        <taxon>Euteleostomi</taxon>
        <taxon>Actinopterygii</taxon>
        <taxon>Neopterygii</taxon>
        <taxon>Teleostei</taxon>
        <taxon>Anguilliformes</taxon>
        <taxon>Anguillidae</taxon>
        <taxon>Anguilla</taxon>
    </lineage>
</organism>
<reference evidence="1" key="2">
    <citation type="journal article" date="2015" name="Fish Shellfish Immunol.">
        <title>Early steps in the European eel (Anguilla anguilla)-Vibrio vulnificus interaction in the gills: Role of the RtxA13 toxin.</title>
        <authorList>
            <person name="Callol A."/>
            <person name="Pajuelo D."/>
            <person name="Ebbesson L."/>
            <person name="Teles M."/>
            <person name="MacKenzie S."/>
            <person name="Amaro C."/>
        </authorList>
    </citation>
    <scope>NUCLEOTIDE SEQUENCE</scope>
</reference>
<evidence type="ECO:0000313" key="1">
    <source>
        <dbReference type="EMBL" id="JAH22848.1"/>
    </source>
</evidence>
<sequence length="19" mass="2352">MRTKHSKKRTGEIRILIHF</sequence>
<accession>A0A0E9R3E9</accession>
<dbReference type="EMBL" id="GBXM01085729">
    <property type="protein sequence ID" value="JAH22848.1"/>
    <property type="molecule type" value="Transcribed_RNA"/>
</dbReference>
<reference evidence="1" key="1">
    <citation type="submission" date="2014-11" db="EMBL/GenBank/DDBJ databases">
        <authorList>
            <person name="Amaro Gonzalez C."/>
        </authorList>
    </citation>
    <scope>NUCLEOTIDE SEQUENCE</scope>
</reference>
<protein>
    <submittedName>
        <fullName evidence="1">Uncharacterized protein</fullName>
    </submittedName>
</protein>